<evidence type="ECO:0000313" key="2">
    <source>
        <dbReference type="EMBL" id="GAA1509598.1"/>
    </source>
</evidence>
<organism evidence="2 3">
    <name type="scientific">Kribbella lupini</name>
    <dbReference type="NCBI Taxonomy" id="291602"/>
    <lineage>
        <taxon>Bacteria</taxon>
        <taxon>Bacillati</taxon>
        <taxon>Actinomycetota</taxon>
        <taxon>Actinomycetes</taxon>
        <taxon>Propionibacteriales</taxon>
        <taxon>Kribbellaceae</taxon>
        <taxon>Kribbella</taxon>
    </lineage>
</organism>
<protein>
    <submittedName>
        <fullName evidence="2">Uncharacterized protein</fullName>
    </submittedName>
</protein>
<proteinExistence type="predicted"/>
<name>A0ABN2A2F8_9ACTN</name>
<dbReference type="EMBL" id="BAAANC010000001">
    <property type="protein sequence ID" value="GAA1509598.1"/>
    <property type="molecule type" value="Genomic_DNA"/>
</dbReference>
<comment type="caution">
    <text evidence="2">The sequence shown here is derived from an EMBL/GenBank/DDBJ whole genome shotgun (WGS) entry which is preliminary data.</text>
</comment>
<evidence type="ECO:0000256" key="1">
    <source>
        <dbReference type="SAM" id="MobiDB-lite"/>
    </source>
</evidence>
<sequence>MDDQVERLIPSRSGSASYEVVLGQSFRVDLQRLSAAARRDPSGRLARLRREVVRTVDQLREGESDGHHPLGFEPGKGDLRDCVTAYVRADPQEKATHRLVFREIGPAQPGGTPRRELLAVKPRQGPGNVYEHVCARLRRHPADRQPGLNRFGDRAPGDGGNQSQRQSELDTKRAIAHAWAGQRPLATSRPLRGTPRQARAPGPTPAIGRLIGSPGGTGWPERA</sequence>
<feature type="region of interest" description="Disordered" evidence="1">
    <location>
        <begin position="141"/>
        <end position="223"/>
    </location>
</feature>
<reference evidence="2 3" key="1">
    <citation type="journal article" date="2019" name="Int. J. Syst. Evol. Microbiol.">
        <title>The Global Catalogue of Microorganisms (GCM) 10K type strain sequencing project: providing services to taxonomists for standard genome sequencing and annotation.</title>
        <authorList>
            <consortium name="The Broad Institute Genomics Platform"/>
            <consortium name="The Broad Institute Genome Sequencing Center for Infectious Disease"/>
            <person name="Wu L."/>
            <person name="Ma J."/>
        </authorList>
    </citation>
    <scope>NUCLEOTIDE SEQUENCE [LARGE SCALE GENOMIC DNA]</scope>
    <source>
        <strain evidence="2 3">JCM 14303</strain>
    </source>
</reference>
<feature type="compositionally biased region" description="Gly residues" evidence="1">
    <location>
        <begin position="213"/>
        <end position="223"/>
    </location>
</feature>
<keyword evidence="3" id="KW-1185">Reference proteome</keyword>
<gene>
    <name evidence="2" type="ORF">GCM10009741_03180</name>
</gene>
<evidence type="ECO:0000313" key="3">
    <source>
        <dbReference type="Proteomes" id="UP001500363"/>
    </source>
</evidence>
<dbReference type="Proteomes" id="UP001500363">
    <property type="component" value="Unassembled WGS sequence"/>
</dbReference>
<accession>A0ABN2A2F8</accession>